<dbReference type="RefSeq" id="WP_110788267.1">
    <property type="nucleotide sequence ID" value="NZ_QKQS01000029.1"/>
</dbReference>
<dbReference type="InterPro" id="IPR034466">
    <property type="entry name" value="Methyltransferase_Class_B"/>
</dbReference>
<dbReference type="OrthoDB" id="9801424at2"/>
<dbReference type="Pfam" id="PF13282">
    <property type="entry name" value="DUF4070"/>
    <property type="match status" value="1"/>
</dbReference>
<evidence type="ECO:0000256" key="4">
    <source>
        <dbReference type="ARBA" id="ARBA00023004"/>
    </source>
</evidence>
<dbReference type="InterPro" id="IPR007197">
    <property type="entry name" value="rSAM"/>
</dbReference>
<evidence type="ECO:0000256" key="5">
    <source>
        <dbReference type="ARBA" id="ARBA00023014"/>
    </source>
</evidence>
<dbReference type="SFLD" id="SFLDS00029">
    <property type="entry name" value="Radical_SAM"/>
    <property type="match status" value="1"/>
</dbReference>
<evidence type="ECO:0000256" key="3">
    <source>
        <dbReference type="ARBA" id="ARBA00022723"/>
    </source>
</evidence>
<keyword evidence="5" id="KW-0411">Iron-sulfur</keyword>
<dbReference type="EMBL" id="QKQS01000029">
    <property type="protein sequence ID" value="PZA09696.1"/>
    <property type="molecule type" value="Genomic_DNA"/>
</dbReference>
<dbReference type="GO" id="GO:0051536">
    <property type="term" value="F:iron-sulfur cluster binding"/>
    <property type="evidence" value="ECO:0007669"/>
    <property type="project" value="UniProtKB-KW"/>
</dbReference>
<sequence>MRAESGQTSRRILCVFPRYTKSFGTFQHSYPLMDDVAAFMPPQGLLVIAAYLPEEWQVRFVDENIRPATEQDFTWAEAVFVSGMHIQRQQMNDICRRAHDFDLPVALGGPSVSACPDHYPNFDYLHVGELGDATDQLIAKLSQDVARPNRQIVFTTEDRLDMTLFPIPAYELAECSKYLLGSIQYSSGCPYQCEFCDIPGLYGRNPRLKTPEQIITELDRMVECGIRGSVYFVDDNFIGNRKAALDLLPHLVEWQKRTGFQLQLACEATLNIAKRPEILELMREAYFCTIFCGIETPDPTALKAMHKDHNMMVPILEGVRTISSYGIEVVSGIILGLDTDTPETGEFLMQFIEQSQIPLLTINLLQALPKTPLWDRLEREGRLVHDDNRESNVDFLLPHDQVVAMWKDCMARAYQPEALLRRYAYQIEHAYATRLHPATPQRASKANIKRALIMLRNIIWQIGVRGDYKLVFWKFALQRLIRGDIENLLLVMVVAHHLIIYAREASRGHANASNYSLRLREAAVPAE</sequence>
<dbReference type="PROSITE" id="PS51918">
    <property type="entry name" value="RADICAL_SAM"/>
    <property type="match status" value="1"/>
</dbReference>
<feature type="domain" description="Radical SAM core" evidence="6">
    <location>
        <begin position="173"/>
        <end position="408"/>
    </location>
</feature>
<dbReference type="Pfam" id="PF04055">
    <property type="entry name" value="Radical_SAM"/>
    <property type="match status" value="1"/>
</dbReference>
<dbReference type="InterPro" id="IPR006638">
    <property type="entry name" value="Elp3/MiaA/NifB-like_rSAM"/>
</dbReference>
<evidence type="ECO:0000313" key="7">
    <source>
        <dbReference type="EMBL" id="PZA09696.1"/>
    </source>
</evidence>
<keyword evidence="2" id="KW-0949">S-adenosyl-L-methionine</keyword>
<protein>
    <submittedName>
        <fullName evidence="7">B12-binding domain-containing radical SAM protein</fullName>
    </submittedName>
</protein>
<comment type="caution">
    <text evidence="7">The sequence shown here is derived from an EMBL/GenBank/DDBJ whole genome shotgun (WGS) entry which is preliminary data.</text>
</comment>
<dbReference type="GO" id="GO:0005829">
    <property type="term" value="C:cytosol"/>
    <property type="evidence" value="ECO:0007669"/>
    <property type="project" value="TreeGrafter"/>
</dbReference>
<dbReference type="InterPro" id="IPR051198">
    <property type="entry name" value="BchE-like"/>
</dbReference>
<accession>A0A323UFF1</accession>
<dbReference type="SMART" id="SM00729">
    <property type="entry name" value="Elp3"/>
    <property type="match status" value="1"/>
</dbReference>
<dbReference type="SFLD" id="SFLDF00303">
    <property type="entry name" value="hopanoid_C2-methyltransferase"/>
    <property type="match status" value="1"/>
</dbReference>
<dbReference type="PANTHER" id="PTHR43409:SF9">
    <property type="entry name" value="BLR2995 PROTEIN"/>
    <property type="match status" value="1"/>
</dbReference>
<keyword evidence="4" id="KW-0408">Iron</keyword>
<comment type="cofactor">
    <cofactor evidence="1">
        <name>[4Fe-4S] cluster</name>
        <dbReference type="ChEBI" id="CHEBI:49883"/>
    </cofactor>
</comment>
<dbReference type="InterPro" id="IPR023404">
    <property type="entry name" value="rSAM_horseshoe"/>
</dbReference>
<dbReference type="SFLD" id="SFLDG01123">
    <property type="entry name" value="methyltransferase_(Class_B)"/>
    <property type="match status" value="1"/>
</dbReference>
<dbReference type="SUPFAM" id="SSF102114">
    <property type="entry name" value="Radical SAM enzymes"/>
    <property type="match status" value="1"/>
</dbReference>
<gene>
    <name evidence="7" type="ORF">DNX69_22630</name>
</gene>
<dbReference type="Proteomes" id="UP000248134">
    <property type="component" value="Unassembled WGS sequence"/>
</dbReference>
<reference evidence="7 8" key="1">
    <citation type="submission" date="2018-06" db="EMBL/GenBank/DDBJ databases">
        <title>Draft Whole-Genome Sequence of the purple photosynthetic bacterium Rhodospeudomonas palustris XCP.</title>
        <authorList>
            <person name="Rayyan A."/>
            <person name="Meyer T.E."/>
            <person name="Kyndt J.A."/>
        </authorList>
    </citation>
    <scope>NUCLEOTIDE SEQUENCE [LARGE SCALE GENOMIC DNA]</scope>
    <source>
        <strain evidence="7 8">XCP</strain>
    </source>
</reference>
<proteinExistence type="predicted"/>
<evidence type="ECO:0000256" key="1">
    <source>
        <dbReference type="ARBA" id="ARBA00001966"/>
    </source>
</evidence>
<keyword evidence="3" id="KW-0479">Metal-binding</keyword>
<evidence type="ECO:0000313" key="8">
    <source>
        <dbReference type="Proteomes" id="UP000248134"/>
    </source>
</evidence>
<dbReference type="GO" id="GO:0046872">
    <property type="term" value="F:metal ion binding"/>
    <property type="evidence" value="ECO:0007669"/>
    <property type="project" value="UniProtKB-KW"/>
</dbReference>
<dbReference type="SFLD" id="SFLDG01082">
    <property type="entry name" value="B12-binding_domain_containing"/>
    <property type="match status" value="1"/>
</dbReference>
<dbReference type="AlphaFoldDB" id="A0A323UFF1"/>
<organism evidence="7 8">
    <name type="scientific">Rhodopseudomonas palustris</name>
    <dbReference type="NCBI Taxonomy" id="1076"/>
    <lineage>
        <taxon>Bacteria</taxon>
        <taxon>Pseudomonadati</taxon>
        <taxon>Pseudomonadota</taxon>
        <taxon>Alphaproteobacteria</taxon>
        <taxon>Hyphomicrobiales</taxon>
        <taxon>Nitrobacteraceae</taxon>
        <taxon>Rhodopseudomonas</taxon>
    </lineage>
</organism>
<dbReference type="InterPro" id="IPR058240">
    <property type="entry name" value="rSAM_sf"/>
</dbReference>
<dbReference type="InterPro" id="IPR034530">
    <property type="entry name" value="HpnP-like"/>
</dbReference>
<dbReference type="InterPro" id="IPR025274">
    <property type="entry name" value="DUF4070"/>
</dbReference>
<dbReference type="Gene3D" id="3.80.30.20">
    <property type="entry name" value="tm_1862 like domain"/>
    <property type="match status" value="1"/>
</dbReference>
<dbReference type="GO" id="GO:0003824">
    <property type="term" value="F:catalytic activity"/>
    <property type="evidence" value="ECO:0007669"/>
    <property type="project" value="InterPro"/>
</dbReference>
<name>A0A323UFF1_RHOPL</name>
<evidence type="ECO:0000259" key="6">
    <source>
        <dbReference type="PROSITE" id="PS51918"/>
    </source>
</evidence>
<dbReference type="PANTHER" id="PTHR43409">
    <property type="entry name" value="ANAEROBIC MAGNESIUM-PROTOPORPHYRIN IX MONOMETHYL ESTER CYCLASE-RELATED"/>
    <property type="match status" value="1"/>
</dbReference>
<evidence type="ECO:0000256" key="2">
    <source>
        <dbReference type="ARBA" id="ARBA00022691"/>
    </source>
</evidence>